<dbReference type="GO" id="GO:0016747">
    <property type="term" value="F:acyltransferase activity, transferring groups other than amino-acyl groups"/>
    <property type="evidence" value="ECO:0007669"/>
    <property type="project" value="InterPro"/>
</dbReference>
<comment type="caution">
    <text evidence="2">The sequence shown here is derived from an EMBL/GenBank/DDBJ whole genome shotgun (WGS) entry which is preliminary data.</text>
</comment>
<dbReference type="InterPro" id="IPR000182">
    <property type="entry name" value="GNAT_dom"/>
</dbReference>
<dbReference type="SUPFAM" id="SSF55729">
    <property type="entry name" value="Acyl-CoA N-acyltransferases (Nat)"/>
    <property type="match status" value="1"/>
</dbReference>
<dbReference type="EMBL" id="PGTY01000003">
    <property type="protein sequence ID" value="PJI85257.1"/>
    <property type="molecule type" value="Genomic_DNA"/>
</dbReference>
<organism evidence="2 3">
    <name type="scientific">Yoonia maricola</name>
    <dbReference type="NCBI Taxonomy" id="420999"/>
    <lineage>
        <taxon>Bacteria</taxon>
        <taxon>Pseudomonadati</taxon>
        <taxon>Pseudomonadota</taxon>
        <taxon>Alphaproteobacteria</taxon>
        <taxon>Rhodobacterales</taxon>
        <taxon>Paracoccaceae</taxon>
        <taxon>Yoonia</taxon>
    </lineage>
</organism>
<evidence type="ECO:0000313" key="3">
    <source>
        <dbReference type="Proteomes" id="UP000228531"/>
    </source>
</evidence>
<keyword evidence="2" id="KW-0808">Transferase</keyword>
<dbReference type="Gene3D" id="3.40.630.30">
    <property type="match status" value="1"/>
</dbReference>
<dbReference type="CDD" id="cd04301">
    <property type="entry name" value="NAT_SF"/>
    <property type="match status" value="1"/>
</dbReference>
<protein>
    <submittedName>
        <fullName evidence="2">Acetyltransferase (GNAT) family protein</fullName>
    </submittedName>
</protein>
<accession>A0A2M8W2W3</accession>
<dbReference type="Pfam" id="PF13673">
    <property type="entry name" value="Acetyltransf_10"/>
    <property type="match status" value="1"/>
</dbReference>
<dbReference type="InterPro" id="IPR016181">
    <property type="entry name" value="Acyl_CoA_acyltransferase"/>
</dbReference>
<gene>
    <name evidence="2" type="ORF">BC777_3258</name>
</gene>
<reference evidence="2 3" key="1">
    <citation type="submission" date="2017-11" db="EMBL/GenBank/DDBJ databases">
        <title>Genomic Encyclopedia of Archaeal and Bacterial Type Strains, Phase II (KMG-II): From Individual Species to Whole Genera.</title>
        <authorList>
            <person name="Goeker M."/>
        </authorList>
    </citation>
    <scope>NUCLEOTIDE SEQUENCE [LARGE SCALE GENOMIC DNA]</scope>
    <source>
        <strain evidence="2 3">DSM 29128</strain>
    </source>
</reference>
<dbReference type="PROSITE" id="PS51186">
    <property type="entry name" value="GNAT"/>
    <property type="match status" value="1"/>
</dbReference>
<feature type="domain" description="N-acetyltransferase" evidence="1">
    <location>
        <begin position="2"/>
        <end position="134"/>
    </location>
</feature>
<keyword evidence="3" id="KW-1185">Reference proteome</keyword>
<evidence type="ECO:0000313" key="2">
    <source>
        <dbReference type="EMBL" id="PJI85257.1"/>
    </source>
</evidence>
<dbReference type="RefSeq" id="WP_100369193.1">
    <property type="nucleotide sequence ID" value="NZ_PGTY01000003.1"/>
</dbReference>
<dbReference type="AlphaFoldDB" id="A0A2M8W2W3"/>
<proteinExistence type="predicted"/>
<sequence length="134" mass="14904">MIEYQSGVVPERSQVISLYAVNRWSSANEPDRLMAALAGSDHIECAFHGENLVGLANAISDGNLVVYYPHLLIHPDQQGTGIGRKLMSRMFKKYGDFHQQTLLAVSGAAGFYERVGFKKTDAVVSMWIYDGRDH</sequence>
<dbReference type="OrthoDB" id="9797456at2"/>
<dbReference type="Proteomes" id="UP000228531">
    <property type="component" value="Unassembled WGS sequence"/>
</dbReference>
<name>A0A2M8W2W3_9RHOB</name>
<evidence type="ECO:0000259" key="1">
    <source>
        <dbReference type="PROSITE" id="PS51186"/>
    </source>
</evidence>